<dbReference type="PANTHER" id="PTHR13096">
    <property type="entry name" value="MINA53 MYC INDUCED NUCLEAR ANTIGEN"/>
    <property type="match status" value="1"/>
</dbReference>
<dbReference type="Proteomes" id="UP001333710">
    <property type="component" value="Chromosome"/>
</dbReference>
<keyword evidence="6" id="KW-1185">Reference proteome</keyword>
<name>A0AA48KS61_9ALTE</name>
<organism evidence="5 6">
    <name type="scientific">Planctobacterium marinum</name>
    <dbReference type="NCBI Taxonomy" id="1631968"/>
    <lineage>
        <taxon>Bacteria</taxon>
        <taxon>Pseudomonadati</taxon>
        <taxon>Pseudomonadota</taxon>
        <taxon>Gammaproteobacteria</taxon>
        <taxon>Alteromonadales</taxon>
        <taxon>Alteromonadaceae</taxon>
        <taxon>Planctobacterium</taxon>
    </lineage>
</organism>
<dbReference type="GO" id="GO:0046872">
    <property type="term" value="F:metal ion binding"/>
    <property type="evidence" value="ECO:0007669"/>
    <property type="project" value="UniProtKB-KW"/>
</dbReference>
<evidence type="ECO:0000259" key="4">
    <source>
        <dbReference type="PROSITE" id="PS51184"/>
    </source>
</evidence>
<dbReference type="InterPro" id="IPR003347">
    <property type="entry name" value="JmjC_dom"/>
</dbReference>
<reference evidence="5" key="1">
    <citation type="submission" date="2023-01" db="EMBL/GenBank/DDBJ databases">
        <title>Complete genome sequence of Planctobacterium marinum strain Dej080120_11.</title>
        <authorList>
            <person name="Ueki S."/>
            <person name="Maruyama F."/>
        </authorList>
    </citation>
    <scope>NUCLEOTIDE SEQUENCE</scope>
    <source>
        <strain evidence="5">Dej080120_11</strain>
    </source>
</reference>
<dbReference type="Gene3D" id="3.40.366.30">
    <property type="entry name" value="50S ribosomal protein L16 arginine hydroxylase, Chain A, Domain 2"/>
    <property type="match status" value="1"/>
</dbReference>
<keyword evidence="3" id="KW-0408">Iron</keyword>
<protein>
    <submittedName>
        <fullName evidence="5">50S ribosomal protein L16 arginine hydroxylase</fullName>
    </submittedName>
</protein>
<dbReference type="PROSITE" id="PS51184">
    <property type="entry name" value="JMJC"/>
    <property type="match status" value="1"/>
</dbReference>
<keyword evidence="5" id="KW-0689">Ribosomal protein</keyword>
<evidence type="ECO:0000256" key="1">
    <source>
        <dbReference type="ARBA" id="ARBA00001954"/>
    </source>
</evidence>
<dbReference type="SMART" id="SM00558">
    <property type="entry name" value="JmjC"/>
    <property type="match status" value="1"/>
</dbReference>
<dbReference type="Pfam" id="PF08007">
    <property type="entry name" value="JmjC_2"/>
    <property type="match status" value="1"/>
</dbReference>
<dbReference type="RefSeq" id="WP_338292187.1">
    <property type="nucleotide sequence ID" value="NZ_AP027272.1"/>
</dbReference>
<dbReference type="InterPro" id="IPR039994">
    <property type="entry name" value="NO66-like"/>
</dbReference>
<dbReference type="Gene3D" id="2.60.120.650">
    <property type="entry name" value="Cupin"/>
    <property type="match status" value="1"/>
</dbReference>
<dbReference type="AlphaFoldDB" id="A0AA48KS61"/>
<proteinExistence type="predicted"/>
<sequence length="380" mass="43386">MKQLKITAASFLAEYWQKKPTIIRNAFDVTTDILDEHELAGLAMEEEIDSRIISFNENQWQNNCGPFEDFTPLCQGQWTLLVQGVENYLRDAQDLLDEFDFIPGWRRDDLMVSFSVAGAGVGPHLDQYDVFIIQGKGSRRWQVGLPGDYQEISPHPKLRQITEFKPVLDEVLYPGDIVYIPPGHPHNGVALEDCLNYSVGFRASTQTELLNSFCDFLMDNDYQGLRYTDPELKTRSHSSEISLEEIDKFREQISAMLHSEQFSSWLGCHLSDAPKCLPEEPETDVSATEVLKWIEQGYAFEKCPGVHTLSYAITTDSEALKAFINSDEYAYPVTDQEEVHLLLNSTVWRPKSKNNFKNSSQFIHNLSTLINKGLWIVQSD</sequence>
<dbReference type="PANTHER" id="PTHR13096:SF8">
    <property type="entry name" value="RIBOSOMAL OXYGENASE 1"/>
    <property type="match status" value="1"/>
</dbReference>
<dbReference type="EMBL" id="AP027272">
    <property type="protein sequence ID" value="BDX06154.1"/>
    <property type="molecule type" value="Genomic_DNA"/>
</dbReference>
<keyword evidence="5" id="KW-0687">Ribonucleoprotein</keyword>
<accession>A0AA48KS61</accession>
<keyword evidence="2" id="KW-0479">Metal-binding</keyword>
<dbReference type="GO" id="GO:0005840">
    <property type="term" value="C:ribosome"/>
    <property type="evidence" value="ECO:0007669"/>
    <property type="project" value="UniProtKB-KW"/>
</dbReference>
<gene>
    <name evidence="5" type="ORF">MACH26_16750</name>
</gene>
<feature type="domain" description="JmjC" evidence="4">
    <location>
        <begin position="91"/>
        <end position="218"/>
    </location>
</feature>
<evidence type="ECO:0000313" key="5">
    <source>
        <dbReference type="EMBL" id="BDX06154.1"/>
    </source>
</evidence>
<dbReference type="SUPFAM" id="SSF51197">
    <property type="entry name" value="Clavaminate synthase-like"/>
    <property type="match status" value="1"/>
</dbReference>
<evidence type="ECO:0000256" key="2">
    <source>
        <dbReference type="ARBA" id="ARBA00022723"/>
    </source>
</evidence>
<comment type="cofactor">
    <cofactor evidence="1">
        <name>Fe(2+)</name>
        <dbReference type="ChEBI" id="CHEBI:29033"/>
    </cofactor>
</comment>
<evidence type="ECO:0000256" key="3">
    <source>
        <dbReference type="ARBA" id="ARBA00023004"/>
    </source>
</evidence>
<evidence type="ECO:0000313" key="6">
    <source>
        <dbReference type="Proteomes" id="UP001333710"/>
    </source>
</evidence>
<dbReference type="KEGG" id="pmaw:MACH26_16750"/>
<dbReference type="GO" id="GO:0016706">
    <property type="term" value="F:2-oxoglutarate-dependent dioxygenase activity"/>
    <property type="evidence" value="ECO:0007669"/>
    <property type="project" value="TreeGrafter"/>
</dbReference>